<evidence type="ECO:0000313" key="3">
    <source>
        <dbReference type="EMBL" id="GHO83173.1"/>
    </source>
</evidence>
<organism evidence="3 4">
    <name type="scientific">Dictyobacter formicarum</name>
    <dbReference type="NCBI Taxonomy" id="2778368"/>
    <lineage>
        <taxon>Bacteria</taxon>
        <taxon>Bacillati</taxon>
        <taxon>Chloroflexota</taxon>
        <taxon>Ktedonobacteria</taxon>
        <taxon>Ktedonobacterales</taxon>
        <taxon>Dictyobacteraceae</taxon>
        <taxon>Dictyobacter</taxon>
    </lineage>
</organism>
<reference evidence="3 4" key="1">
    <citation type="journal article" date="2021" name="Int. J. Syst. Evol. Microbiol.">
        <title>Reticulibacter mediterranei gen. nov., sp. nov., within the new family Reticulibacteraceae fam. nov., and Ktedonospora formicarum gen. nov., sp. nov., Ktedonobacter robiniae sp. nov., Dictyobacter formicarum sp. nov. and Dictyobacter arantiisoli sp. nov., belonging to the class Ktedonobacteria.</title>
        <authorList>
            <person name="Yabe S."/>
            <person name="Zheng Y."/>
            <person name="Wang C.M."/>
            <person name="Sakai Y."/>
            <person name="Abe K."/>
            <person name="Yokota A."/>
            <person name="Donadio S."/>
            <person name="Cavaletti L."/>
            <person name="Monciardini P."/>
        </authorList>
    </citation>
    <scope>NUCLEOTIDE SEQUENCE [LARGE SCALE GENOMIC DNA]</scope>
    <source>
        <strain evidence="3 4">SOSP1-9</strain>
    </source>
</reference>
<dbReference type="Proteomes" id="UP000635565">
    <property type="component" value="Unassembled WGS sequence"/>
</dbReference>
<gene>
    <name evidence="3" type="ORF">KSZ_11790</name>
</gene>
<feature type="transmembrane region" description="Helical" evidence="1">
    <location>
        <begin position="91"/>
        <end position="112"/>
    </location>
</feature>
<proteinExistence type="predicted"/>
<evidence type="ECO:0000256" key="1">
    <source>
        <dbReference type="SAM" id="Phobius"/>
    </source>
</evidence>
<dbReference type="Pfam" id="PF07760">
    <property type="entry name" value="DUF1616"/>
    <property type="match status" value="1"/>
</dbReference>
<protein>
    <recommendedName>
        <fullName evidence="2">DUF1616 domain-containing protein</fullName>
    </recommendedName>
</protein>
<feature type="domain" description="DUF1616" evidence="2">
    <location>
        <begin position="12"/>
        <end position="117"/>
    </location>
</feature>
<sequence length="258" mass="28917">MRQKNIDLLLIMAAVIANILWAVFPSLPHFIGIIIALPIVLFIPGYLLCEVMFQQRMPGVYHRLAFSLALSLAIVILSGFALNVLSTGLNLVTWTLLLDVFNTVFCLGSFLLRGKAQIKNSGARRIHFAVHDYIFLVLAIIVVAVSFQYSTNSILHQSGAGYTQLWMLPSQVDRNNWTINLGMQSEETTVKQYKLLVMVNGKPFKTWSSVSLAPKSIWKQQVSLTPDKTGKVDASARLYLVDAPQAIYREVHVTLQRK</sequence>
<evidence type="ECO:0000313" key="4">
    <source>
        <dbReference type="Proteomes" id="UP000635565"/>
    </source>
</evidence>
<keyword evidence="1" id="KW-0812">Transmembrane</keyword>
<feature type="transmembrane region" description="Helical" evidence="1">
    <location>
        <begin position="65"/>
        <end position="85"/>
    </location>
</feature>
<accession>A0ABQ3VBJ0</accession>
<keyword evidence="4" id="KW-1185">Reference proteome</keyword>
<keyword evidence="1" id="KW-1133">Transmembrane helix</keyword>
<name>A0ABQ3VBJ0_9CHLR</name>
<evidence type="ECO:0000259" key="2">
    <source>
        <dbReference type="Pfam" id="PF07760"/>
    </source>
</evidence>
<dbReference type="EMBL" id="BNJJ01000003">
    <property type="protein sequence ID" value="GHO83173.1"/>
    <property type="molecule type" value="Genomic_DNA"/>
</dbReference>
<dbReference type="RefSeq" id="WP_201360850.1">
    <property type="nucleotide sequence ID" value="NZ_BNJJ01000003.1"/>
</dbReference>
<dbReference type="InterPro" id="IPR011674">
    <property type="entry name" value="DUF1616"/>
</dbReference>
<feature type="transmembrane region" description="Helical" evidence="1">
    <location>
        <begin position="30"/>
        <end position="53"/>
    </location>
</feature>
<keyword evidence="1" id="KW-0472">Membrane</keyword>
<feature type="transmembrane region" description="Helical" evidence="1">
    <location>
        <begin position="133"/>
        <end position="150"/>
    </location>
</feature>
<comment type="caution">
    <text evidence="3">The sequence shown here is derived from an EMBL/GenBank/DDBJ whole genome shotgun (WGS) entry which is preliminary data.</text>
</comment>
<feature type="transmembrane region" description="Helical" evidence="1">
    <location>
        <begin position="7"/>
        <end position="24"/>
    </location>
</feature>